<evidence type="ECO:0000256" key="7">
    <source>
        <dbReference type="ARBA" id="ARBA00022583"/>
    </source>
</evidence>
<protein>
    <recommendedName>
        <fullName evidence="4">AP-2 complex subunit sigma</fullName>
    </recommendedName>
    <alternativeName>
        <fullName evidence="13">Clathrin coat assembly protein AP17</fullName>
    </alternativeName>
    <alternativeName>
        <fullName evidence="11">Clathrin coat-associated protein AP17</fullName>
    </alternativeName>
    <alternativeName>
        <fullName evidence="12">Sigma2-adaptin</fullName>
    </alternativeName>
</protein>
<dbReference type="PANTHER" id="PTHR11753">
    <property type="entry name" value="ADAPTOR COMPLEXES SMALL SUBUNIT FAMILY"/>
    <property type="match status" value="1"/>
</dbReference>
<keyword evidence="8" id="KW-0653">Protein transport</keyword>
<keyword evidence="16" id="KW-1185">Reference proteome</keyword>
<dbReference type="GO" id="GO:0072583">
    <property type="term" value="P:clathrin-dependent endocytosis"/>
    <property type="evidence" value="ECO:0007669"/>
    <property type="project" value="InterPro"/>
</dbReference>
<evidence type="ECO:0000256" key="3">
    <source>
        <dbReference type="ARBA" id="ARBA00006972"/>
    </source>
</evidence>
<dbReference type="GO" id="GO:0015031">
    <property type="term" value="P:protein transport"/>
    <property type="evidence" value="ECO:0007669"/>
    <property type="project" value="UniProtKB-KW"/>
</dbReference>
<dbReference type="Pfam" id="PF01217">
    <property type="entry name" value="Clat_adaptor_s"/>
    <property type="match status" value="1"/>
</dbReference>
<keyword evidence="7" id="KW-0254">Endocytosis</keyword>
<keyword evidence="9" id="KW-0472">Membrane</keyword>
<name>A0AAF0QR09_SOLVR</name>
<reference evidence="15" key="1">
    <citation type="submission" date="2023-08" db="EMBL/GenBank/DDBJ databases">
        <title>A de novo genome assembly of Solanum verrucosum Schlechtendal, a Mexican diploid species geographically isolated from the other diploid A-genome species in potato relatives.</title>
        <authorList>
            <person name="Hosaka K."/>
        </authorList>
    </citation>
    <scope>NUCLEOTIDE SEQUENCE</scope>
    <source>
        <tissue evidence="15">Young leaves</tissue>
    </source>
</reference>
<dbReference type="CDD" id="cd14833">
    <property type="entry name" value="AP2_sigma"/>
    <property type="match status" value="1"/>
</dbReference>
<comment type="similarity">
    <text evidence="3">Belongs to the adaptor complexes small subunit family.</text>
</comment>
<evidence type="ECO:0000313" key="15">
    <source>
        <dbReference type="EMBL" id="WMV27733.1"/>
    </source>
</evidence>
<dbReference type="InterPro" id="IPR011012">
    <property type="entry name" value="Longin-like_dom_sf"/>
</dbReference>
<evidence type="ECO:0000313" key="16">
    <source>
        <dbReference type="Proteomes" id="UP001234989"/>
    </source>
</evidence>
<organism evidence="15 16">
    <name type="scientific">Solanum verrucosum</name>
    <dbReference type="NCBI Taxonomy" id="315347"/>
    <lineage>
        <taxon>Eukaryota</taxon>
        <taxon>Viridiplantae</taxon>
        <taxon>Streptophyta</taxon>
        <taxon>Embryophyta</taxon>
        <taxon>Tracheophyta</taxon>
        <taxon>Spermatophyta</taxon>
        <taxon>Magnoliopsida</taxon>
        <taxon>eudicotyledons</taxon>
        <taxon>Gunneridae</taxon>
        <taxon>Pentapetalae</taxon>
        <taxon>asterids</taxon>
        <taxon>lamiids</taxon>
        <taxon>Solanales</taxon>
        <taxon>Solanaceae</taxon>
        <taxon>Solanoideae</taxon>
        <taxon>Solaneae</taxon>
        <taxon>Solanum</taxon>
    </lineage>
</organism>
<keyword evidence="10" id="KW-0168">Coated pit</keyword>
<evidence type="ECO:0000256" key="13">
    <source>
        <dbReference type="ARBA" id="ARBA00032679"/>
    </source>
</evidence>
<dbReference type="GO" id="GO:0035615">
    <property type="term" value="F:clathrin adaptor activity"/>
    <property type="evidence" value="ECO:0007669"/>
    <property type="project" value="InterPro"/>
</dbReference>
<dbReference type="FunFam" id="3.30.450.60:FF:000004">
    <property type="entry name" value="AP complex subunit sigma"/>
    <property type="match status" value="1"/>
</dbReference>
<dbReference type="InterPro" id="IPR016635">
    <property type="entry name" value="AP_complex_ssu"/>
</dbReference>
<evidence type="ECO:0000256" key="1">
    <source>
        <dbReference type="ARBA" id="ARBA00004236"/>
    </source>
</evidence>
<evidence type="ECO:0000256" key="8">
    <source>
        <dbReference type="ARBA" id="ARBA00022927"/>
    </source>
</evidence>
<evidence type="ECO:0000256" key="10">
    <source>
        <dbReference type="ARBA" id="ARBA00023176"/>
    </source>
</evidence>
<dbReference type="InterPro" id="IPR022775">
    <property type="entry name" value="AP_mu_sigma_su"/>
</dbReference>
<evidence type="ECO:0000256" key="4">
    <source>
        <dbReference type="ARBA" id="ARBA00013914"/>
    </source>
</evidence>
<gene>
    <name evidence="15" type="ORF">MTR67_021118</name>
</gene>
<evidence type="ECO:0000256" key="5">
    <source>
        <dbReference type="ARBA" id="ARBA00022448"/>
    </source>
</evidence>
<evidence type="ECO:0000256" key="2">
    <source>
        <dbReference type="ARBA" id="ARBA00004277"/>
    </source>
</evidence>
<evidence type="ECO:0000256" key="9">
    <source>
        <dbReference type="ARBA" id="ARBA00023136"/>
    </source>
</evidence>
<keyword evidence="6" id="KW-1003">Cell membrane</keyword>
<dbReference type="SUPFAM" id="SSF64356">
    <property type="entry name" value="SNARE-like"/>
    <property type="match status" value="1"/>
</dbReference>
<evidence type="ECO:0000256" key="12">
    <source>
        <dbReference type="ARBA" id="ARBA00032648"/>
    </source>
</evidence>
<proteinExistence type="inferred from homology"/>
<dbReference type="EMBL" id="CP133615">
    <property type="protein sequence ID" value="WMV27733.1"/>
    <property type="molecule type" value="Genomic_DNA"/>
</dbReference>
<dbReference type="AlphaFoldDB" id="A0AAF0QR09"/>
<keyword evidence="5" id="KW-0813">Transport</keyword>
<dbReference type="InterPro" id="IPR027156">
    <property type="entry name" value="APS2"/>
</dbReference>
<comment type="subcellular location">
    <subcellularLocation>
        <location evidence="1">Cell membrane</location>
    </subcellularLocation>
    <subcellularLocation>
        <location evidence="2">Membrane</location>
        <location evidence="2">Coated pit</location>
        <topology evidence="2">Peripheral membrane protein</topology>
        <orientation evidence="2">Cytoplasmic side</orientation>
    </subcellularLocation>
</comment>
<dbReference type="Gene3D" id="3.30.450.60">
    <property type="match status" value="1"/>
</dbReference>
<evidence type="ECO:0000256" key="11">
    <source>
        <dbReference type="ARBA" id="ARBA00032557"/>
    </source>
</evidence>
<dbReference type="GO" id="GO:0030122">
    <property type="term" value="C:AP-2 adaptor complex"/>
    <property type="evidence" value="ECO:0007669"/>
    <property type="project" value="InterPro"/>
</dbReference>
<sequence>MIRFILLQNRQGKTRLAKYYIPLEESEKHKVEYEVHRLVVNRDPKFTNFVEFRTHKVIYRRYAGLFFSLCVDITDNELAYLESIHLFVEILDHFFSNVCELDLVFNFHKVYLILDEFILAGELQETRPVAGQFFDLLILARACSWPIFWQSSREWESWRSRSEDFRALLKSQNEHLPFPSSSALLFRLAVFTALDILYPVDTCMLMWPHLIQDLFIHTFKGSLQV</sequence>
<evidence type="ECO:0000256" key="6">
    <source>
        <dbReference type="ARBA" id="ARBA00022475"/>
    </source>
</evidence>
<accession>A0AAF0QR09</accession>
<evidence type="ECO:0000259" key="14">
    <source>
        <dbReference type="Pfam" id="PF01217"/>
    </source>
</evidence>
<dbReference type="Proteomes" id="UP001234989">
    <property type="component" value="Chromosome 4"/>
</dbReference>
<feature type="domain" description="AP complex mu/sigma subunit" evidence="14">
    <location>
        <begin position="1"/>
        <end position="127"/>
    </location>
</feature>